<organism evidence="2 3">
    <name type="scientific">Helicobacter bilis</name>
    <dbReference type="NCBI Taxonomy" id="37372"/>
    <lineage>
        <taxon>Bacteria</taxon>
        <taxon>Pseudomonadati</taxon>
        <taxon>Campylobacterota</taxon>
        <taxon>Epsilonproteobacteria</taxon>
        <taxon>Campylobacterales</taxon>
        <taxon>Helicobacteraceae</taxon>
        <taxon>Helicobacter</taxon>
    </lineage>
</organism>
<evidence type="ECO:0000313" key="3">
    <source>
        <dbReference type="Proteomes" id="UP000029857"/>
    </source>
</evidence>
<dbReference type="AlphaFoldDB" id="A0A4U8UB72"/>
<evidence type="ECO:0000313" key="2">
    <source>
        <dbReference type="EMBL" id="TLE11016.1"/>
    </source>
</evidence>
<dbReference type="Proteomes" id="UP000029857">
    <property type="component" value="Unassembled WGS sequence"/>
</dbReference>
<gene>
    <name evidence="2" type="ORF">LS79_004260</name>
</gene>
<sequence length="115" mass="13199">MYKTEMRRFLAAMEFCCGFLFGVALFGATLTFLITPDFFPAILFAVCVFAFFIFLAAIVRYCIMCIKLADEMLRIALETQDLQEQYLQNRISQDSISQDGLLQTTQATYTQDVEK</sequence>
<protein>
    <recommendedName>
        <fullName evidence="4">DUF4282 domain-containing protein</fullName>
    </recommendedName>
</protein>
<dbReference type="RefSeq" id="WP_034579096.1">
    <property type="nucleotide sequence ID" value="NZ_CAMCCI010000109.1"/>
</dbReference>
<feature type="transmembrane region" description="Helical" evidence="1">
    <location>
        <begin position="41"/>
        <end position="63"/>
    </location>
</feature>
<reference evidence="2 3" key="1">
    <citation type="journal article" date="2014" name="Genome Announc.">
        <title>Draft genome sequences of eight enterohepatic helicobacter species isolated from both laboratory and wild rodents.</title>
        <authorList>
            <person name="Sheh A."/>
            <person name="Shen Z."/>
            <person name="Fox J.G."/>
        </authorList>
    </citation>
    <scope>NUCLEOTIDE SEQUENCE [LARGE SCALE GENOMIC DNA]</scope>
    <source>
        <strain evidence="2 3">ATCC 49320</strain>
    </source>
</reference>
<name>A0A4U8UB72_9HELI</name>
<keyword evidence="1" id="KW-1133">Transmembrane helix</keyword>
<evidence type="ECO:0000256" key="1">
    <source>
        <dbReference type="SAM" id="Phobius"/>
    </source>
</evidence>
<keyword evidence="1" id="KW-0472">Membrane</keyword>
<proteinExistence type="predicted"/>
<dbReference type="EMBL" id="JRPJ02000010">
    <property type="protein sequence ID" value="TLE11016.1"/>
    <property type="molecule type" value="Genomic_DNA"/>
</dbReference>
<feature type="transmembrane region" description="Helical" evidence="1">
    <location>
        <begin position="12"/>
        <end position="35"/>
    </location>
</feature>
<comment type="caution">
    <text evidence="2">The sequence shown here is derived from an EMBL/GenBank/DDBJ whole genome shotgun (WGS) entry which is preliminary data.</text>
</comment>
<keyword evidence="1" id="KW-0812">Transmembrane</keyword>
<accession>A0A4U8UB72</accession>
<evidence type="ECO:0008006" key="4">
    <source>
        <dbReference type="Google" id="ProtNLM"/>
    </source>
</evidence>